<dbReference type="RefSeq" id="WP_036939538.1">
    <property type="nucleotide sequence ID" value="NZ_JQKC01000009.1"/>
</dbReference>
<keyword evidence="4" id="KW-1185">Reference proteome</keyword>
<protein>
    <recommendedName>
        <fullName evidence="5">DUF2953 domain-containing protein</fullName>
    </recommendedName>
</protein>
<keyword evidence="2" id="KW-0472">Membrane</keyword>
<dbReference type="eggNOG" id="ENOG50332HT">
    <property type="taxonomic scope" value="Bacteria"/>
</dbReference>
<dbReference type="Proteomes" id="UP000036923">
    <property type="component" value="Unassembled WGS sequence"/>
</dbReference>
<name>A0A0L6JGS2_9FIRM</name>
<comment type="caution">
    <text evidence="3">The sequence shown here is derived from an EMBL/GenBank/DDBJ whole genome shotgun (WGS) entry which is preliminary data.</text>
</comment>
<keyword evidence="2" id="KW-1133">Transmembrane helix</keyword>
<reference evidence="4" key="1">
    <citation type="submission" date="2015-07" db="EMBL/GenBank/DDBJ databases">
        <title>Near-Complete Genome Sequence of the Cellulolytic Bacterium Bacteroides (Pseudobacteroides) cellulosolvens ATCC 35603.</title>
        <authorList>
            <person name="Dassa B."/>
            <person name="Utturkar S.M."/>
            <person name="Klingeman D.M."/>
            <person name="Hurt R.A."/>
            <person name="Keller M."/>
            <person name="Xu J."/>
            <person name="Reddy Y.H.K."/>
            <person name="Borovok I."/>
            <person name="Grinberg I.R."/>
            <person name="Lamed R."/>
            <person name="Zhivin O."/>
            <person name="Bayer E.A."/>
            <person name="Brown S.D."/>
        </authorList>
    </citation>
    <scope>NUCLEOTIDE SEQUENCE [LARGE SCALE GENOMIC DNA]</scope>
    <source>
        <strain evidence="4">DSM 2933</strain>
    </source>
</reference>
<feature type="region of interest" description="Disordered" evidence="1">
    <location>
        <begin position="84"/>
        <end position="105"/>
    </location>
</feature>
<dbReference type="EMBL" id="LGTC01000001">
    <property type="protein sequence ID" value="KNY24900.1"/>
    <property type="molecule type" value="Genomic_DNA"/>
</dbReference>
<evidence type="ECO:0000313" key="4">
    <source>
        <dbReference type="Proteomes" id="UP000036923"/>
    </source>
</evidence>
<sequence>MIILFVLKVICILILIFILLILFIPFRYSVIARKHEDIFIKASGSWLCGLLGFVFSKRYGRKSMLYVRLLNIRFGINKRKKDKQSLKIESDNPQKDKKPGKNNGRFLDKNFLKHMMKAVKELFYHIKPQKFKLEGRYGFEDPFYTGVALASFNIMRPLFMKYDVNVNAVFEEEILEGNFLIKGRLILIAIVFIGLKTIFNKNVRKILFSKEEKAYVN</sequence>
<accession>A0A0L6JGS2</accession>
<proteinExistence type="predicted"/>
<dbReference type="STRING" id="398512.Bccel_0157"/>
<dbReference type="InterPro" id="IPR021338">
    <property type="entry name" value="DUF2953"/>
</dbReference>
<feature type="transmembrane region" description="Helical" evidence="2">
    <location>
        <begin position="38"/>
        <end position="55"/>
    </location>
</feature>
<gene>
    <name evidence="3" type="ORF">Bccel_0157</name>
</gene>
<keyword evidence="2" id="KW-0812">Transmembrane</keyword>
<dbReference type="Pfam" id="PF11167">
    <property type="entry name" value="DUF2953"/>
    <property type="match status" value="1"/>
</dbReference>
<feature type="compositionally biased region" description="Basic and acidic residues" evidence="1">
    <location>
        <begin position="84"/>
        <end position="99"/>
    </location>
</feature>
<evidence type="ECO:0000313" key="3">
    <source>
        <dbReference type="EMBL" id="KNY24900.1"/>
    </source>
</evidence>
<evidence type="ECO:0000256" key="1">
    <source>
        <dbReference type="SAM" id="MobiDB-lite"/>
    </source>
</evidence>
<dbReference type="AlphaFoldDB" id="A0A0L6JGS2"/>
<feature type="transmembrane region" description="Helical" evidence="2">
    <location>
        <begin position="5"/>
        <end position="26"/>
    </location>
</feature>
<organism evidence="3 4">
    <name type="scientific">Pseudobacteroides cellulosolvens ATCC 35603 = DSM 2933</name>
    <dbReference type="NCBI Taxonomy" id="398512"/>
    <lineage>
        <taxon>Bacteria</taxon>
        <taxon>Bacillati</taxon>
        <taxon>Bacillota</taxon>
        <taxon>Clostridia</taxon>
        <taxon>Eubacteriales</taxon>
        <taxon>Oscillospiraceae</taxon>
        <taxon>Pseudobacteroides</taxon>
    </lineage>
</organism>
<evidence type="ECO:0008006" key="5">
    <source>
        <dbReference type="Google" id="ProtNLM"/>
    </source>
</evidence>
<evidence type="ECO:0000256" key="2">
    <source>
        <dbReference type="SAM" id="Phobius"/>
    </source>
</evidence>
<dbReference type="OrthoDB" id="1739345at2"/>